<feature type="chain" id="PRO_5016408643" description="SLH domain-containing protein" evidence="1">
    <location>
        <begin position="36"/>
        <end position="405"/>
    </location>
</feature>
<reference evidence="3 4" key="1">
    <citation type="journal article" date="2009" name="Int. J. Syst. Evol. Microbiol.">
        <title>Paenibacillus contaminans sp. nov., isolated from a contaminated laboratory plate.</title>
        <authorList>
            <person name="Chou J.H."/>
            <person name="Lee J.H."/>
            <person name="Lin M.C."/>
            <person name="Chang P.S."/>
            <person name="Arun A.B."/>
            <person name="Young C.C."/>
            <person name="Chen W.M."/>
        </authorList>
    </citation>
    <scope>NUCLEOTIDE SEQUENCE [LARGE SCALE GENOMIC DNA]</scope>
    <source>
        <strain evidence="3 4">CKOBP-6</strain>
    </source>
</reference>
<evidence type="ECO:0000313" key="3">
    <source>
        <dbReference type="EMBL" id="RAV19041.1"/>
    </source>
</evidence>
<comment type="caution">
    <text evidence="3">The sequence shown here is derived from an EMBL/GenBank/DDBJ whole genome shotgun (WGS) entry which is preliminary data.</text>
</comment>
<dbReference type="Proteomes" id="UP000250369">
    <property type="component" value="Unassembled WGS sequence"/>
</dbReference>
<evidence type="ECO:0000313" key="4">
    <source>
        <dbReference type="Proteomes" id="UP000250369"/>
    </source>
</evidence>
<proteinExistence type="predicted"/>
<dbReference type="InterPro" id="IPR001119">
    <property type="entry name" value="SLH_dom"/>
</dbReference>
<organism evidence="3 4">
    <name type="scientific">Paenibacillus contaminans</name>
    <dbReference type="NCBI Taxonomy" id="450362"/>
    <lineage>
        <taxon>Bacteria</taxon>
        <taxon>Bacillati</taxon>
        <taxon>Bacillota</taxon>
        <taxon>Bacilli</taxon>
        <taxon>Bacillales</taxon>
        <taxon>Paenibacillaceae</taxon>
        <taxon>Paenibacillus</taxon>
    </lineage>
</organism>
<evidence type="ECO:0000256" key="1">
    <source>
        <dbReference type="SAM" id="SignalP"/>
    </source>
</evidence>
<feature type="signal peptide" evidence="1">
    <location>
        <begin position="1"/>
        <end position="35"/>
    </location>
</feature>
<evidence type="ECO:0000259" key="2">
    <source>
        <dbReference type="PROSITE" id="PS51272"/>
    </source>
</evidence>
<keyword evidence="4" id="KW-1185">Reference proteome</keyword>
<name>A0A329MGH4_9BACL</name>
<dbReference type="PROSITE" id="PS51272">
    <property type="entry name" value="SLH"/>
    <property type="match status" value="1"/>
</dbReference>
<dbReference type="EMBL" id="QMFB01000014">
    <property type="protein sequence ID" value="RAV19041.1"/>
    <property type="molecule type" value="Genomic_DNA"/>
</dbReference>
<keyword evidence="1" id="KW-0732">Signal</keyword>
<feature type="domain" description="SLH" evidence="2">
    <location>
        <begin position="35"/>
        <end position="98"/>
    </location>
</feature>
<accession>A0A329MGH4</accession>
<protein>
    <recommendedName>
        <fullName evidence="2">SLH domain-containing protein</fullName>
    </recommendedName>
</protein>
<gene>
    <name evidence="3" type="ORF">DQG23_23155</name>
</gene>
<dbReference type="Pfam" id="PF00395">
    <property type="entry name" value="SLH"/>
    <property type="match status" value="1"/>
</dbReference>
<dbReference type="AlphaFoldDB" id="A0A329MGH4"/>
<sequence>MKERWKGSRHTVKRGKGVFIGLLLLSTVASTSSWAGDITFSDILGHWGKPAIEEAVRKSYVDGFENGTFRPDQHVTRAEFIKMAVTALKMEVPAIAPGDNWYTSYNNAAVFAGIHQWRDFTDGDWNTPITRLEMARIALRASDAELQKPGVLLDEKSLMFKATSKGLIQGMDETGTLGLDEPTTRAQSVTIIERILKVKDGGTLPVDKHAVSRAEVLWRKTNIFSLMPEFFGGEQFYNYWDAENLFVETDDGKYRGELDALLAIDLEDPNDPFLSELPDIESLRWHNLVANSEGFPVSDYRESYIVLAKNHVEYNDDKTIYLNDVLAFSISGPKIPDMVAYQNGELNSIGSLYIDKIGDIQAYIIPKRGLKTRGQFTISIYAPAKPPANDYKNTLLRVDVPLEFN</sequence>